<dbReference type="GO" id="GO:0004722">
    <property type="term" value="F:protein serine/threonine phosphatase activity"/>
    <property type="evidence" value="ECO:0007669"/>
    <property type="project" value="UniProtKB-EC"/>
</dbReference>
<dbReference type="InterPro" id="IPR001932">
    <property type="entry name" value="PPM-type_phosphatase-like_dom"/>
</dbReference>
<dbReference type="EMBL" id="CP035282">
    <property type="protein sequence ID" value="QAT62758.1"/>
    <property type="molecule type" value="Genomic_DNA"/>
</dbReference>
<dbReference type="NCBIfam" id="TIGR02865">
    <property type="entry name" value="spore_II_E"/>
    <property type="match status" value="1"/>
</dbReference>
<keyword evidence="2" id="KW-0472">Membrane</keyword>
<dbReference type="Gene3D" id="3.60.40.10">
    <property type="entry name" value="PPM-type phosphatase domain"/>
    <property type="match status" value="1"/>
</dbReference>
<dbReference type="PROSITE" id="PS51746">
    <property type="entry name" value="PPM_2"/>
    <property type="match status" value="1"/>
</dbReference>
<protein>
    <submittedName>
        <fullName evidence="4">Stage II sporulation protein E</fullName>
        <ecNumber evidence="4">3.1.3.16</ecNumber>
    </submittedName>
</protein>
<dbReference type="PANTHER" id="PTHR43156:SF2">
    <property type="entry name" value="STAGE II SPORULATION PROTEIN E"/>
    <property type="match status" value="1"/>
</dbReference>
<accession>A0A410QFY8</accession>
<feature type="transmembrane region" description="Helical" evidence="2">
    <location>
        <begin position="62"/>
        <end position="93"/>
    </location>
</feature>
<gene>
    <name evidence="4" type="primary">spoIIE</name>
    <name evidence="4" type="ORF">EQM13_14890</name>
</gene>
<feature type="domain" description="PPM-type phosphatase" evidence="3">
    <location>
        <begin position="569"/>
        <end position="778"/>
    </location>
</feature>
<evidence type="ECO:0000256" key="1">
    <source>
        <dbReference type="ARBA" id="ARBA00022801"/>
    </source>
</evidence>
<keyword evidence="5" id="KW-1185">Reference proteome</keyword>
<dbReference type="InterPro" id="IPR014221">
    <property type="entry name" value="SpoII_E"/>
</dbReference>
<keyword evidence="1 4" id="KW-0378">Hydrolase</keyword>
<dbReference type="Proteomes" id="UP000287969">
    <property type="component" value="Chromosome"/>
</dbReference>
<dbReference type="SUPFAM" id="SSF81606">
    <property type="entry name" value="PP2C-like"/>
    <property type="match status" value="1"/>
</dbReference>
<dbReference type="PANTHER" id="PTHR43156">
    <property type="entry name" value="STAGE II SPORULATION PROTEIN E-RELATED"/>
    <property type="match status" value="1"/>
</dbReference>
<feature type="transmembrane region" description="Helical" evidence="2">
    <location>
        <begin position="132"/>
        <end position="153"/>
    </location>
</feature>
<feature type="transmembrane region" description="Helical" evidence="2">
    <location>
        <begin position="258"/>
        <end position="275"/>
    </location>
</feature>
<dbReference type="OrthoDB" id="9763774at2"/>
<dbReference type="InterPro" id="IPR036457">
    <property type="entry name" value="PPM-type-like_dom_sf"/>
</dbReference>
<reference evidence="5" key="1">
    <citation type="submission" date="2019-01" db="EMBL/GenBank/DDBJ databases">
        <title>Draft genomes of a novel of Sporanaerobacter strains.</title>
        <authorList>
            <person name="Ma S."/>
        </authorList>
    </citation>
    <scope>NUCLEOTIDE SEQUENCE [LARGE SCALE GENOMIC DNA]</scope>
    <source>
        <strain evidence="5">NJN-17</strain>
    </source>
</reference>
<evidence type="ECO:0000313" key="5">
    <source>
        <dbReference type="Proteomes" id="UP000287969"/>
    </source>
</evidence>
<keyword evidence="2" id="KW-0812">Transmembrane</keyword>
<evidence type="ECO:0000313" key="4">
    <source>
        <dbReference type="EMBL" id="QAT62758.1"/>
    </source>
</evidence>
<dbReference type="EC" id="3.1.3.16" evidence="4"/>
<feature type="transmembrane region" description="Helical" evidence="2">
    <location>
        <begin position="21"/>
        <end position="42"/>
    </location>
</feature>
<dbReference type="SMART" id="SM00331">
    <property type="entry name" value="PP2C_SIG"/>
    <property type="match status" value="1"/>
</dbReference>
<dbReference type="Pfam" id="PF07228">
    <property type="entry name" value="SpoIIE"/>
    <property type="match status" value="1"/>
</dbReference>
<organism evidence="4 5">
    <name type="scientific">Acidilutibacter cellobiosedens</name>
    <dbReference type="NCBI Taxonomy" id="2507161"/>
    <lineage>
        <taxon>Bacteria</taxon>
        <taxon>Bacillati</taxon>
        <taxon>Bacillota</taxon>
        <taxon>Tissierellia</taxon>
        <taxon>Tissierellales</taxon>
        <taxon>Acidilutibacteraceae</taxon>
        <taxon>Acidilutibacter</taxon>
    </lineage>
</organism>
<sequence length="782" mass="89482">MKTMIDMISSKRRRIADQFQFNKEAVFIGILGFFLSRGVILGELTPFGVSFFSSYLLNNNSIGLLLIISLGLLSFHGIKGFVYIFSMIGIYFFYEILKRKRKISYIKMSFLSSLVFLFTRILFLIIFRHYYIYDFLIVFFEGIVVFTMTYIFFFSTVIENNNFDIITNEKTICTFITLALALSGVKNAGVLGISVKNIISIFTVISFGYIYGASLGGAMGIAVGMISYLPETNMPFLISIFGLSGLMSGVFKDLGKTGAILGFLMGNSIMNFYISGFNSSLLNLKEIGIGAILFLIFSSRIEKFFSDFLKNPRELKKDENMGKRIQGIVSNRIERISNVFSEMGEVFVHAAEKETDGNSEDMYDLIDGIANTVCNKCSLNKFCWGEDFYTTYYSMFNLIEKIETEEEIREENLPELFRKRCVKVEDMIENIYKYYDIHKINYTWKKRVSENRKLVSEQFKEISEIMKELVEDINAPIVFNRDLEEIIYTELKNNKINVSNVNVLESSKRKLEIFVEVKNTCENENMENSIKEILSDILKIELSGEFNLSESKKKNQIYKFTQAKKISAMTSFSTIYKEGNHISGDTFTYMESKDNYYIALSDGMGAGQKANSESNTAISMLEKCLEAGFNKEMVLSTINSMLFLKGNEETFVTLDISAIDLFNGKLQTIKTGAAPTFIKKKNGVKMINSQSLPVGMLKDVDFQVCEEYLEDGDFIIMMSDGVLDSNEEVIDKEEWMMEVIKNIKSINPQTISKEIIEEAKRKYKDYIKDDTTVLVTKIWKNR</sequence>
<dbReference type="KEGG" id="spoa:EQM13_14890"/>
<dbReference type="Pfam" id="PF19732">
    <property type="entry name" value="SpoIIE_N"/>
    <property type="match status" value="1"/>
</dbReference>
<dbReference type="InterPro" id="IPR052016">
    <property type="entry name" value="Bact_Sigma-Reg"/>
</dbReference>
<feature type="transmembrane region" description="Helical" evidence="2">
    <location>
        <begin position="105"/>
        <end position="126"/>
    </location>
</feature>
<dbReference type="InterPro" id="IPR045768">
    <property type="entry name" value="SpoIIE_N"/>
</dbReference>
<name>A0A410QFY8_9FIRM</name>
<evidence type="ECO:0000259" key="3">
    <source>
        <dbReference type="PROSITE" id="PS51746"/>
    </source>
</evidence>
<evidence type="ECO:0000256" key="2">
    <source>
        <dbReference type="SAM" id="Phobius"/>
    </source>
</evidence>
<proteinExistence type="predicted"/>
<feature type="transmembrane region" description="Helical" evidence="2">
    <location>
        <begin position="201"/>
        <end position="228"/>
    </location>
</feature>
<dbReference type="AlphaFoldDB" id="A0A410QFY8"/>
<feature type="transmembrane region" description="Helical" evidence="2">
    <location>
        <begin position="234"/>
        <end position="251"/>
    </location>
</feature>
<keyword evidence="2" id="KW-1133">Transmembrane helix</keyword>